<evidence type="ECO:0000313" key="1">
    <source>
        <dbReference type="EMBL" id="CEM32628.1"/>
    </source>
</evidence>
<proteinExistence type="predicted"/>
<gene>
    <name evidence="1" type="ORF">Vbra_18314</name>
</gene>
<dbReference type="InParanoid" id="A0A0G4GQQ0"/>
<dbReference type="VEuPathDB" id="CryptoDB:Vbra_18314"/>
<name>A0A0G4GQQ0_VITBC</name>
<accession>A0A0G4GQQ0</accession>
<dbReference type="AlphaFoldDB" id="A0A0G4GQQ0"/>
<evidence type="ECO:0000313" key="2">
    <source>
        <dbReference type="Proteomes" id="UP000041254"/>
    </source>
</evidence>
<dbReference type="Proteomes" id="UP000041254">
    <property type="component" value="Unassembled WGS sequence"/>
</dbReference>
<protein>
    <submittedName>
        <fullName evidence="1">Uncharacterized protein</fullName>
    </submittedName>
</protein>
<sequence>MQRLNMTICIPVPRDRLLKMLERIDTIRFKMERDTTNELHHLPCVSPDLPLSKVGQIRIVSLEATNIICRPNSISFPDFKQRVPTSLTSLGPEMTNCIVLIGQPLWPKIVDVTARFDDKTARCDYTVKNLRFAIDAPTLTADIFMECIVKPDLTTWWGNEQRLPLMEWDKLCMKLLGVQPTHAVYRGTNDFGTSCVDLPPIIGSTYRADLSALFLPVKALHEAAKSGRAGCLIEGVTEYMTRPERDCVDLQQLTATDAPEIGVSLLFPNVKLRDIGYGGDVLQHDSSGAMLPFSISYTLKALSENGVAVERVTF</sequence>
<keyword evidence="2" id="KW-1185">Reference proteome</keyword>
<dbReference type="EMBL" id="CDMY01000759">
    <property type="protein sequence ID" value="CEM32628.1"/>
    <property type="molecule type" value="Genomic_DNA"/>
</dbReference>
<organism evidence="1 2">
    <name type="scientific">Vitrella brassicaformis (strain CCMP3155)</name>
    <dbReference type="NCBI Taxonomy" id="1169540"/>
    <lineage>
        <taxon>Eukaryota</taxon>
        <taxon>Sar</taxon>
        <taxon>Alveolata</taxon>
        <taxon>Colpodellida</taxon>
        <taxon>Vitrellaceae</taxon>
        <taxon>Vitrella</taxon>
    </lineage>
</organism>
<reference evidence="1 2" key="1">
    <citation type="submission" date="2014-11" db="EMBL/GenBank/DDBJ databases">
        <authorList>
            <person name="Zhu J."/>
            <person name="Qi W."/>
            <person name="Song R."/>
        </authorList>
    </citation>
    <scope>NUCLEOTIDE SEQUENCE [LARGE SCALE GENOMIC DNA]</scope>
</reference>